<keyword evidence="2" id="KW-1185">Reference proteome</keyword>
<evidence type="ECO:0000313" key="2">
    <source>
        <dbReference type="Proteomes" id="UP000636800"/>
    </source>
</evidence>
<name>A0A835PQB6_VANPL</name>
<dbReference type="EMBL" id="JADCNL010000012">
    <property type="protein sequence ID" value="KAG0456973.1"/>
    <property type="molecule type" value="Genomic_DNA"/>
</dbReference>
<gene>
    <name evidence="1" type="ORF">HPP92_022130</name>
</gene>
<dbReference type="OrthoDB" id="747353at2759"/>
<dbReference type="Proteomes" id="UP000636800">
    <property type="component" value="Chromosome 12"/>
</dbReference>
<protein>
    <submittedName>
        <fullName evidence="1">Uncharacterized protein</fullName>
    </submittedName>
</protein>
<proteinExistence type="predicted"/>
<comment type="caution">
    <text evidence="1">The sequence shown here is derived from an EMBL/GenBank/DDBJ whole genome shotgun (WGS) entry which is preliminary data.</text>
</comment>
<reference evidence="1 2" key="1">
    <citation type="journal article" date="2020" name="Nat. Food">
        <title>A phased Vanilla planifolia genome enables genetic improvement of flavour and production.</title>
        <authorList>
            <person name="Hasing T."/>
            <person name="Tang H."/>
            <person name="Brym M."/>
            <person name="Khazi F."/>
            <person name="Huang T."/>
            <person name="Chambers A.H."/>
        </authorList>
    </citation>
    <scope>NUCLEOTIDE SEQUENCE [LARGE SCALE GENOMIC DNA]</scope>
    <source>
        <tissue evidence="1">Leaf</tissue>
    </source>
</reference>
<accession>A0A835PQB6</accession>
<evidence type="ECO:0000313" key="1">
    <source>
        <dbReference type="EMBL" id="KAG0456973.1"/>
    </source>
</evidence>
<organism evidence="1 2">
    <name type="scientific">Vanilla planifolia</name>
    <name type="common">Vanilla</name>
    <dbReference type="NCBI Taxonomy" id="51239"/>
    <lineage>
        <taxon>Eukaryota</taxon>
        <taxon>Viridiplantae</taxon>
        <taxon>Streptophyta</taxon>
        <taxon>Embryophyta</taxon>
        <taxon>Tracheophyta</taxon>
        <taxon>Spermatophyta</taxon>
        <taxon>Magnoliopsida</taxon>
        <taxon>Liliopsida</taxon>
        <taxon>Asparagales</taxon>
        <taxon>Orchidaceae</taxon>
        <taxon>Vanilloideae</taxon>
        <taxon>Vanilleae</taxon>
        <taxon>Vanilla</taxon>
    </lineage>
</organism>
<sequence length="119" mass="13193">MLPNDRQLFGGQNFFLARLPAKANRLLTGCQPARYGVRNLIKSLEALPHGHLSMADPSMIEILLDGLGDATLAIQHLLGSQEPIKPCKKIMHGFLLKHCMTLLRALHDSPKLNKVPSMF</sequence>
<dbReference type="AlphaFoldDB" id="A0A835PQB6"/>